<comment type="caution">
    <text evidence="2">The sequence shown here is derived from an EMBL/GenBank/DDBJ whole genome shotgun (WGS) entry which is preliminary data.</text>
</comment>
<dbReference type="AlphaFoldDB" id="A0A150MSA5"/>
<evidence type="ECO:0000313" key="4">
    <source>
        <dbReference type="Proteomes" id="UP000773850"/>
    </source>
</evidence>
<protein>
    <submittedName>
        <fullName evidence="2">Uncharacterized protein</fullName>
    </submittedName>
</protein>
<gene>
    <name evidence="2" type="ORF">B4109_1508</name>
    <name evidence="1" type="ORF">GS8_1207</name>
</gene>
<accession>A0A150MSA5</accession>
<name>A0A150MSA5_GEOSE</name>
<evidence type="ECO:0000313" key="1">
    <source>
        <dbReference type="EMBL" id="KAF6511631.1"/>
    </source>
</evidence>
<dbReference type="Proteomes" id="UP000075424">
    <property type="component" value="Unassembled WGS sequence"/>
</dbReference>
<sequence>MAANSLLYCTFLLLYYTRIKKGMTRTLEKGTVKIEKNEKEG</sequence>
<dbReference type="PATRIC" id="fig|1422.18.peg.3009"/>
<dbReference type="EMBL" id="LQYV01000053">
    <property type="protein sequence ID" value="KYD27380.1"/>
    <property type="molecule type" value="Genomic_DNA"/>
</dbReference>
<keyword evidence="4" id="KW-1185">Reference proteome</keyword>
<evidence type="ECO:0000313" key="3">
    <source>
        <dbReference type="Proteomes" id="UP000075424"/>
    </source>
</evidence>
<proteinExistence type="predicted"/>
<dbReference type="Proteomes" id="UP000773850">
    <property type="component" value="Unassembled WGS sequence"/>
</dbReference>
<evidence type="ECO:0000313" key="2">
    <source>
        <dbReference type="EMBL" id="KYD27380.1"/>
    </source>
</evidence>
<dbReference type="EMBL" id="LUCS01000018">
    <property type="protein sequence ID" value="KAF6511631.1"/>
    <property type="molecule type" value="Genomic_DNA"/>
</dbReference>
<organism evidence="2 3">
    <name type="scientific">Geobacillus stearothermophilus</name>
    <name type="common">Bacillus stearothermophilus</name>
    <dbReference type="NCBI Taxonomy" id="1422"/>
    <lineage>
        <taxon>Bacteria</taxon>
        <taxon>Bacillati</taxon>
        <taxon>Bacillota</taxon>
        <taxon>Bacilli</taxon>
        <taxon>Bacillales</taxon>
        <taxon>Anoxybacillaceae</taxon>
        <taxon>Geobacillus</taxon>
    </lineage>
</organism>
<reference evidence="1 4" key="2">
    <citation type="submission" date="2016-03" db="EMBL/GenBank/DDBJ databases">
        <title>Spore heat resistance.</title>
        <authorList>
            <person name="Boekhorst J."/>
            <person name="Berendsen E.M."/>
            <person name="Wells-Bennik M.H."/>
            <person name="Kuipers O.P."/>
        </authorList>
    </citation>
    <scope>NUCLEOTIDE SEQUENCE [LARGE SCALE GENOMIC DNA]</scope>
    <source>
        <strain evidence="1 4">GS8</strain>
    </source>
</reference>
<reference evidence="2 3" key="1">
    <citation type="submission" date="2016-01" db="EMBL/GenBank/DDBJ databases">
        <title>Draft Genome Sequences of Seven Thermophilic Sporeformers Isolated from Foods.</title>
        <authorList>
            <person name="Berendsen E.M."/>
            <person name="Wells-Bennik M.H."/>
            <person name="Krawcyk A.O."/>
            <person name="De Jong A."/>
            <person name="Holsappel S."/>
            <person name="Eijlander R.T."/>
            <person name="Kuipers O.P."/>
        </authorList>
    </citation>
    <scope>NUCLEOTIDE SEQUENCE [LARGE SCALE GENOMIC DNA]</scope>
    <source>
        <strain evidence="2 3">B4109</strain>
    </source>
</reference>